<protein>
    <submittedName>
        <fullName evidence="2">Uncharacterized protein</fullName>
    </submittedName>
</protein>
<keyword evidence="1" id="KW-0812">Transmembrane</keyword>
<accession>A0ABV5KMA4</accession>
<feature type="transmembrane region" description="Helical" evidence="1">
    <location>
        <begin position="48"/>
        <end position="70"/>
    </location>
</feature>
<keyword evidence="1" id="KW-1133">Transmembrane helix</keyword>
<sequence length="73" mass="8360">MEQINSKQVKSANQENSSFNSVTEHYKTIMGTLTNKVDMRDMPRALRIFGYTVFSIGAICSVAFIIMYVWQAF</sequence>
<reference evidence="2 3" key="1">
    <citation type="submission" date="2024-09" db="EMBL/GenBank/DDBJ databases">
        <authorList>
            <person name="Sun Q."/>
            <person name="Mori K."/>
        </authorList>
    </citation>
    <scope>NUCLEOTIDE SEQUENCE [LARGE SCALE GENOMIC DNA]</scope>
    <source>
        <strain evidence="2 3">TISTR 2452</strain>
    </source>
</reference>
<evidence type="ECO:0000256" key="1">
    <source>
        <dbReference type="SAM" id="Phobius"/>
    </source>
</evidence>
<dbReference type="EMBL" id="JBHMDO010000017">
    <property type="protein sequence ID" value="MFB9326367.1"/>
    <property type="molecule type" value="Genomic_DNA"/>
</dbReference>
<dbReference type="Proteomes" id="UP001589747">
    <property type="component" value="Unassembled WGS sequence"/>
</dbReference>
<comment type="caution">
    <text evidence="2">The sequence shown here is derived from an EMBL/GenBank/DDBJ whole genome shotgun (WGS) entry which is preliminary data.</text>
</comment>
<gene>
    <name evidence="2" type="ORF">ACFFSY_10620</name>
</gene>
<evidence type="ECO:0000313" key="2">
    <source>
        <dbReference type="EMBL" id="MFB9326367.1"/>
    </source>
</evidence>
<organism evidence="2 3">
    <name type="scientific">Paenibacillus aurantiacus</name>
    <dbReference type="NCBI Taxonomy" id="1936118"/>
    <lineage>
        <taxon>Bacteria</taxon>
        <taxon>Bacillati</taxon>
        <taxon>Bacillota</taxon>
        <taxon>Bacilli</taxon>
        <taxon>Bacillales</taxon>
        <taxon>Paenibacillaceae</taxon>
        <taxon>Paenibacillus</taxon>
    </lineage>
</organism>
<keyword evidence="3" id="KW-1185">Reference proteome</keyword>
<proteinExistence type="predicted"/>
<evidence type="ECO:0000313" key="3">
    <source>
        <dbReference type="Proteomes" id="UP001589747"/>
    </source>
</evidence>
<name>A0ABV5KMA4_9BACL</name>
<keyword evidence="1" id="KW-0472">Membrane</keyword>
<dbReference type="RefSeq" id="WP_377493568.1">
    <property type="nucleotide sequence ID" value="NZ_JBHMDO010000017.1"/>
</dbReference>